<dbReference type="Proteomes" id="UP000190135">
    <property type="component" value="Unassembled WGS sequence"/>
</dbReference>
<organism evidence="2 3">
    <name type="scientific">Consotaella salsifontis</name>
    <dbReference type="NCBI Taxonomy" id="1365950"/>
    <lineage>
        <taxon>Bacteria</taxon>
        <taxon>Pseudomonadati</taxon>
        <taxon>Pseudomonadota</taxon>
        <taxon>Alphaproteobacteria</taxon>
        <taxon>Hyphomicrobiales</taxon>
        <taxon>Aurantimonadaceae</taxon>
        <taxon>Consotaella</taxon>
    </lineage>
</organism>
<proteinExistence type="predicted"/>
<feature type="signal peptide" evidence="1">
    <location>
        <begin position="1"/>
        <end position="22"/>
    </location>
</feature>
<gene>
    <name evidence="2" type="ORF">SAMN05428963_107148</name>
</gene>
<dbReference type="EMBL" id="FUXL01000007">
    <property type="protein sequence ID" value="SKA17869.1"/>
    <property type="molecule type" value="Genomic_DNA"/>
</dbReference>
<dbReference type="AlphaFoldDB" id="A0A1T4RPG2"/>
<evidence type="ECO:0000313" key="3">
    <source>
        <dbReference type="Proteomes" id="UP000190135"/>
    </source>
</evidence>
<dbReference type="PROSITE" id="PS51257">
    <property type="entry name" value="PROKAR_LIPOPROTEIN"/>
    <property type="match status" value="1"/>
</dbReference>
<evidence type="ECO:0008006" key="4">
    <source>
        <dbReference type="Google" id="ProtNLM"/>
    </source>
</evidence>
<sequence>MRNRIVVILAVLALTGCTTAESQSFLPDPSGHRIHRPARVAPRGSEAFCRNYGEQTAQNAYEDYRDDDDDATIARDLIAQQNAEKVGRSAYLRCKQGRLN</sequence>
<name>A0A1T4RPG2_9HYPH</name>
<keyword evidence="3" id="KW-1185">Reference proteome</keyword>
<reference evidence="3" key="1">
    <citation type="submission" date="2017-02" db="EMBL/GenBank/DDBJ databases">
        <authorList>
            <person name="Varghese N."/>
            <person name="Submissions S."/>
        </authorList>
    </citation>
    <scope>NUCLEOTIDE SEQUENCE [LARGE SCALE GENOMIC DNA]</scope>
    <source>
        <strain evidence="3">USBA 369</strain>
    </source>
</reference>
<dbReference type="OrthoDB" id="7917287at2"/>
<keyword evidence="1" id="KW-0732">Signal</keyword>
<accession>A0A1T4RPG2</accession>
<protein>
    <recommendedName>
        <fullName evidence="4">Lipoprotein</fullName>
    </recommendedName>
</protein>
<evidence type="ECO:0000256" key="1">
    <source>
        <dbReference type="SAM" id="SignalP"/>
    </source>
</evidence>
<feature type="chain" id="PRO_5012684911" description="Lipoprotein" evidence="1">
    <location>
        <begin position="23"/>
        <end position="100"/>
    </location>
</feature>
<evidence type="ECO:0000313" key="2">
    <source>
        <dbReference type="EMBL" id="SKA17869.1"/>
    </source>
</evidence>
<dbReference type="RefSeq" id="WP_078708646.1">
    <property type="nucleotide sequence ID" value="NZ_FUXL01000007.1"/>
</dbReference>